<comment type="caution">
    <text evidence="1">The sequence shown here is derived from an EMBL/GenBank/DDBJ whole genome shotgun (WGS) entry which is preliminary data.</text>
</comment>
<dbReference type="Proteomes" id="UP001638806">
    <property type="component" value="Unassembled WGS sequence"/>
</dbReference>
<evidence type="ECO:0000313" key="1">
    <source>
        <dbReference type="EMBL" id="KAL3964342.1"/>
    </source>
</evidence>
<proteinExistence type="predicted"/>
<sequence length="223" mass="23392">MQQSGVARPDRDAPRAPGGPAPSRMLHHRPWKNLASALFVDPAGMAPVALLAHSPPLSRPFSCRPDRGGWSDVGPRRDRLKLSIESRHLDVVASAPIDALAALLHHAAPPPRRPLLGRRPAPGRPRRDGLVARNTPASPAPTQTQSAQGQGQGQGPVQPAAVTPSVSLPVACDYTYCDGSSSWCFYWGGVTSYDPNHGPVPGETRTNLGPCGAAATTAPAATR</sequence>
<organism evidence="1 2">
    <name type="scientific">Purpureocillium lilacinum</name>
    <name type="common">Paecilomyces lilacinus</name>
    <dbReference type="NCBI Taxonomy" id="33203"/>
    <lineage>
        <taxon>Eukaryota</taxon>
        <taxon>Fungi</taxon>
        <taxon>Dikarya</taxon>
        <taxon>Ascomycota</taxon>
        <taxon>Pezizomycotina</taxon>
        <taxon>Sordariomycetes</taxon>
        <taxon>Hypocreomycetidae</taxon>
        <taxon>Hypocreales</taxon>
        <taxon>Ophiocordycipitaceae</taxon>
        <taxon>Purpureocillium</taxon>
    </lineage>
</organism>
<gene>
    <name evidence="1" type="ORF">ACCO45_001346</name>
</gene>
<name>A0ACC4E6T7_PURLI</name>
<dbReference type="EMBL" id="JBGNUJ010000002">
    <property type="protein sequence ID" value="KAL3964342.1"/>
    <property type="molecule type" value="Genomic_DNA"/>
</dbReference>
<protein>
    <submittedName>
        <fullName evidence="1">Uncharacterized protein</fullName>
    </submittedName>
</protein>
<accession>A0ACC4E6T7</accession>
<keyword evidence="2" id="KW-1185">Reference proteome</keyword>
<reference evidence="1" key="1">
    <citation type="submission" date="2024-12" db="EMBL/GenBank/DDBJ databases">
        <title>Comparative genomics and development of molecular markers within Purpureocillium lilacinum and among Purpureocillium species.</title>
        <authorList>
            <person name="Yeh Z.-Y."/>
            <person name="Ni N.-T."/>
            <person name="Lo P.-H."/>
            <person name="Mushyakhwo K."/>
            <person name="Lin C.-F."/>
            <person name="Nai Y.-S."/>
        </authorList>
    </citation>
    <scope>NUCLEOTIDE SEQUENCE</scope>
    <source>
        <strain evidence="1">NCHU-NPUST-175</strain>
    </source>
</reference>
<evidence type="ECO:0000313" key="2">
    <source>
        <dbReference type="Proteomes" id="UP001638806"/>
    </source>
</evidence>